<dbReference type="InterPro" id="IPR001451">
    <property type="entry name" value="Hexapep"/>
</dbReference>
<comment type="pathway">
    <text evidence="6">Glycolipid biosynthesis; lipid IV(A) biosynthesis; lipid IV(A) from (3R)-3-hydroxytetradecanoyl-[acyl-carrier-protein] and UDP-N-acetyl-alpha-D-glucosamine: step 1/6.</text>
</comment>
<evidence type="ECO:0000256" key="6">
    <source>
        <dbReference type="HAMAP-Rule" id="MF_00387"/>
    </source>
</evidence>
<accession>A0ABN6PUH3</accession>
<dbReference type="Pfam" id="PF00132">
    <property type="entry name" value="Hexapep"/>
    <property type="match status" value="1"/>
</dbReference>
<keyword evidence="5 6" id="KW-0012">Acyltransferase</keyword>
<dbReference type="SUPFAM" id="SSF51161">
    <property type="entry name" value="Trimeric LpxA-like enzymes"/>
    <property type="match status" value="1"/>
</dbReference>
<dbReference type="EC" id="2.3.1.129" evidence="6"/>
<evidence type="ECO:0000256" key="3">
    <source>
        <dbReference type="ARBA" id="ARBA00022679"/>
    </source>
</evidence>
<dbReference type="Gene3D" id="1.20.1180.10">
    <property type="entry name" value="Udp N-acetylglucosamine O-acyltransferase, C-terminal domain"/>
    <property type="match status" value="1"/>
</dbReference>
<dbReference type="NCBIfam" id="NF003657">
    <property type="entry name" value="PRK05289.1"/>
    <property type="match status" value="1"/>
</dbReference>
<comment type="subunit">
    <text evidence="6">Homotrimer.</text>
</comment>
<sequence length="310" mass="33332">MPAASMDGSQYNSLNQSNALPQKLGPALAYQDSSGDSPLKTLIHPTAVIHPKSELHHTVQVGAYAVIGAHVKVGPETIIGAHAVLEGPCEIGAQNQIFTGAAIGMEPQDLKFVGEPTWVKIGDNNLIREYVTINRATGAGEATVIGDGNLLMAYVHVAHNCVIEDQVVIANSVALAGHVHIESRARLSGVLGVHQFVRIGRHAMVGGMARIDRDVAPYMLVEGNPARVRTLNIVGLKRSGMDSADLQILKKAFRILYRSDLSFKDALEKLELLGDSEQLQHLRRFLLLSQMPGRRGLIPGKGKKGVSDES</sequence>
<reference evidence="8" key="1">
    <citation type="submission" date="2022-04" db="EMBL/GenBank/DDBJ databases">
        <title>Complete genome sequence of a cyanobacterium, Nostoc sp. SO-36, isolated in Antarctica.</title>
        <authorList>
            <person name="Kanesaki Y."/>
            <person name="Effendi D."/>
            <person name="Sakamoto T."/>
            <person name="Ohtani S."/>
            <person name="Awai K."/>
        </authorList>
    </citation>
    <scope>NUCLEOTIDE SEQUENCE</scope>
    <source>
        <strain evidence="8">SO-36</strain>
    </source>
</reference>
<keyword evidence="2 6" id="KW-0441">Lipid A biosynthesis</keyword>
<keyword evidence="9" id="KW-1185">Reference proteome</keyword>
<keyword evidence="4 6" id="KW-0443">Lipid metabolism</keyword>
<dbReference type="PIRSF" id="PIRSF000456">
    <property type="entry name" value="UDP-GlcNAc_acltr"/>
    <property type="match status" value="1"/>
</dbReference>
<keyword evidence="3 6" id="KW-0808">Transferase</keyword>
<comment type="similarity">
    <text evidence="6">Belongs to the transferase hexapeptide repeat family. LpxA subfamily.</text>
</comment>
<evidence type="ECO:0000256" key="2">
    <source>
        <dbReference type="ARBA" id="ARBA00022556"/>
    </source>
</evidence>
<protein>
    <recommendedName>
        <fullName evidence="6">Acyl-[acyl-carrier-protein]--UDP-N-acetylglucosamine O-acyltransferase</fullName>
        <shortName evidence="6">UDP-N-acetylglucosamine acyltransferase</shortName>
        <ecNumber evidence="6">2.3.1.129</ecNumber>
    </recommendedName>
</protein>
<dbReference type="PANTHER" id="PTHR43480">
    <property type="entry name" value="ACYL-[ACYL-CARRIER-PROTEIN]--UDP-N-ACETYLGLUCOSAMINE O-ACYLTRANSFERASE"/>
    <property type="match status" value="1"/>
</dbReference>
<proteinExistence type="inferred from homology"/>
<dbReference type="Pfam" id="PF13720">
    <property type="entry name" value="Acetyltransf_11"/>
    <property type="match status" value="1"/>
</dbReference>
<keyword evidence="6" id="KW-0963">Cytoplasm</keyword>
<dbReference type="CDD" id="cd03351">
    <property type="entry name" value="LbH_UDP-GlcNAc_AT"/>
    <property type="match status" value="1"/>
</dbReference>
<comment type="function">
    <text evidence="6">Involved in the biosynthesis of lipid A, a phosphorylated glycolipid that anchors the lipopolysaccharide to the outer membrane of the cell.</text>
</comment>
<dbReference type="HAMAP" id="MF_00387">
    <property type="entry name" value="LpxA"/>
    <property type="match status" value="1"/>
</dbReference>
<feature type="domain" description="UDP N-acetylglucosamine O-acyltransferase C-terminal" evidence="7">
    <location>
        <begin position="214"/>
        <end position="297"/>
    </location>
</feature>
<dbReference type="Proteomes" id="UP001055453">
    <property type="component" value="Chromosome"/>
</dbReference>
<evidence type="ECO:0000256" key="5">
    <source>
        <dbReference type="ARBA" id="ARBA00023315"/>
    </source>
</evidence>
<comment type="catalytic activity">
    <reaction evidence="6">
        <text>a (3R)-hydroxyacyl-[ACP] + UDP-N-acetyl-alpha-D-glucosamine = a UDP-3-O-[(3R)-3-hydroxyacyl]-N-acetyl-alpha-D-glucosamine + holo-[ACP]</text>
        <dbReference type="Rhea" id="RHEA:67812"/>
        <dbReference type="Rhea" id="RHEA-COMP:9685"/>
        <dbReference type="Rhea" id="RHEA-COMP:9945"/>
        <dbReference type="ChEBI" id="CHEBI:57705"/>
        <dbReference type="ChEBI" id="CHEBI:64479"/>
        <dbReference type="ChEBI" id="CHEBI:78827"/>
        <dbReference type="ChEBI" id="CHEBI:173225"/>
        <dbReference type="EC" id="2.3.1.129"/>
    </reaction>
</comment>
<name>A0ABN6PUH3_NOSCO</name>
<dbReference type="Gene3D" id="2.160.10.10">
    <property type="entry name" value="Hexapeptide repeat proteins"/>
    <property type="match status" value="1"/>
</dbReference>
<evidence type="ECO:0000259" key="7">
    <source>
        <dbReference type="Pfam" id="PF13720"/>
    </source>
</evidence>
<dbReference type="InterPro" id="IPR037157">
    <property type="entry name" value="Acetyltransf_C_sf"/>
</dbReference>
<evidence type="ECO:0000256" key="1">
    <source>
        <dbReference type="ARBA" id="ARBA00022516"/>
    </source>
</evidence>
<dbReference type="PANTHER" id="PTHR43480:SF1">
    <property type="entry name" value="ACYL-[ACYL-CARRIER-PROTEIN]--UDP-N-ACETYLGLUCOSAMINE O-ACYLTRANSFERASE, MITOCHONDRIAL-RELATED"/>
    <property type="match status" value="1"/>
</dbReference>
<dbReference type="EMBL" id="AP025732">
    <property type="protein sequence ID" value="BDI14712.1"/>
    <property type="molecule type" value="Genomic_DNA"/>
</dbReference>
<gene>
    <name evidence="6 8" type="primary">lpxA</name>
    <name evidence="8" type="ORF">ANSO36C_05140</name>
</gene>
<organism evidence="8 9">
    <name type="scientific">Nostoc cf. commune SO-36</name>
    <dbReference type="NCBI Taxonomy" id="449208"/>
    <lineage>
        <taxon>Bacteria</taxon>
        <taxon>Bacillati</taxon>
        <taxon>Cyanobacteriota</taxon>
        <taxon>Cyanophyceae</taxon>
        <taxon>Nostocales</taxon>
        <taxon>Nostocaceae</taxon>
        <taxon>Nostoc</taxon>
    </lineage>
</organism>
<dbReference type="NCBIfam" id="TIGR01852">
    <property type="entry name" value="lipid_A_lpxA"/>
    <property type="match status" value="1"/>
</dbReference>
<dbReference type="InterPro" id="IPR010137">
    <property type="entry name" value="Lipid_A_LpxA"/>
</dbReference>
<dbReference type="InterPro" id="IPR011004">
    <property type="entry name" value="Trimer_LpxA-like_sf"/>
</dbReference>
<evidence type="ECO:0000313" key="8">
    <source>
        <dbReference type="EMBL" id="BDI14712.1"/>
    </source>
</evidence>
<evidence type="ECO:0000256" key="4">
    <source>
        <dbReference type="ARBA" id="ARBA00023098"/>
    </source>
</evidence>
<keyword evidence="1 6" id="KW-0444">Lipid biosynthesis</keyword>
<comment type="subcellular location">
    <subcellularLocation>
        <location evidence="6">Cytoplasm</location>
    </subcellularLocation>
</comment>
<dbReference type="InterPro" id="IPR029098">
    <property type="entry name" value="Acetyltransf_C"/>
</dbReference>
<keyword evidence="6" id="KW-0677">Repeat</keyword>
<evidence type="ECO:0000313" key="9">
    <source>
        <dbReference type="Proteomes" id="UP001055453"/>
    </source>
</evidence>